<dbReference type="GO" id="GO:0005524">
    <property type="term" value="F:ATP binding"/>
    <property type="evidence" value="ECO:0007669"/>
    <property type="project" value="InterPro"/>
</dbReference>
<sequence length="187" mass="20915">MLGTATTNLVNKQVSDFVKTIGIVMLLWIVSLVVGYFTGVVQEQTIQSMSRTIRLEVAKGLENMTPENYNSRPDSEYQALLQSNVTFLENNGFQSVYRMMRFVGNASFSLLALLFYDWRLFVLSILLSALLLFVPRTLSKYTKKGGKLISSGNSQLMNRVSEAIKGHQNLAALSAYSYFCALIDRGS</sequence>
<name>A0AAU9D9D7_9LACO</name>
<evidence type="ECO:0000256" key="3">
    <source>
        <dbReference type="ARBA" id="ARBA00022989"/>
    </source>
</evidence>
<comment type="subcellular location">
    <subcellularLocation>
        <location evidence="1">Cell membrane</location>
        <topology evidence="1">Multi-pass membrane protein</topology>
    </subcellularLocation>
</comment>
<keyword evidence="8" id="KW-1185">Reference proteome</keyword>
<dbReference type="Pfam" id="PF00664">
    <property type="entry name" value="ABC_membrane"/>
    <property type="match status" value="1"/>
</dbReference>
<protein>
    <recommendedName>
        <fullName evidence="6">ABC transmembrane type-1 domain-containing protein</fullName>
    </recommendedName>
</protein>
<dbReference type="EMBL" id="AP026801">
    <property type="protein sequence ID" value="BDR56280.1"/>
    <property type="molecule type" value="Genomic_DNA"/>
</dbReference>
<keyword evidence="2 5" id="KW-0812">Transmembrane</keyword>
<dbReference type="GO" id="GO:0005886">
    <property type="term" value="C:plasma membrane"/>
    <property type="evidence" value="ECO:0007669"/>
    <property type="project" value="UniProtKB-SubCell"/>
</dbReference>
<evidence type="ECO:0000256" key="2">
    <source>
        <dbReference type="ARBA" id="ARBA00022692"/>
    </source>
</evidence>
<evidence type="ECO:0000256" key="4">
    <source>
        <dbReference type="ARBA" id="ARBA00023136"/>
    </source>
</evidence>
<feature type="transmembrane region" description="Helical" evidence="5">
    <location>
        <begin position="121"/>
        <end position="138"/>
    </location>
</feature>
<evidence type="ECO:0000313" key="8">
    <source>
        <dbReference type="Proteomes" id="UP001321804"/>
    </source>
</evidence>
<feature type="domain" description="ABC transmembrane type-1" evidence="6">
    <location>
        <begin position="1"/>
        <end position="187"/>
    </location>
</feature>
<dbReference type="SUPFAM" id="SSF90123">
    <property type="entry name" value="ABC transporter transmembrane region"/>
    <property type="match status" value="1"/>
</dbReference>
<organism evidence="7 8">
    <name type="scientific">Xylocopilactobacillus apis</name>
    <dbReference type="NCBI Taxonomy" id="2932183"/>
    <lineage>
        <taxon>Bacteria</taxon>
        <taxon>Bacillati</taxon>
        <taxon>Bacillota</taxon>
        <taxon>Bacilli</taxon>
        <taxon>Lactobacillales</taxon>
        <taxon>Lactobacillaceae</taxon>
        <taxon>Xylocopilactobacillus</taxon>
    </lineage>
</organism>
<accession>A0AAU9D9D7</accession>
<dbReference type="AlphaFoldDB" id="A0AAU9D9D7"/>
<dbReference type="PROSITE" id="PS50929">
    <property type="entry name" value="ABC_TM1F"/>
    <property type="match status" value="1"/>
</dbReference>
<dbReference type="Proteomes" id="UP001321804">
    <property type="component" value="Chromosome"/>
</dbReference>
<evidence type="ECO:0000256" key="1">
    <source>
        <dbReference type="ARBA" id="ARBA00004651"/>
    </source>
</evidence>
<dbReference type="GO" id="GO:0140359">
    <property type="term" value="F:ABC-type transporter activity"/>
    <property type="evidence" value="ECO:0007669"/>
    <property type="project" value="InterPro"/>
</dbReference>
<dbReference type="InterPro" id="IPR036640">
    <property type="entry name" value="ABC1_TM_sf"/>
</dbReference>
<evidence type="ECO:0000259" key="6">
    <source>
        <dbReference type="PROSITE" id="PS50929"/>
    </source>
</evidence>
<feature type="transmembrane region" description="Helical" evidence="5">
    <location>
        <begin position="20"/>
        <end position="41"/>
    </location>
</feature>
<keyword evidence="3 5" id="KW-1133">Transmembrane helix</keyword>
<reference evidence="7 8" key="1">
    <citation type="journal article" date="2023" name="Microbiol. Spectr.">
        <title>Symbiosis of Carpenter Bees with Uncharacterized Lactic Acid Bacteria Showing NAD Auxotrophy.</title>
        <authorList>
            <person name="Kawasaki S."/>
            <person name="Ozawa K."/>
            <person name="Mori T."/>
            <person name="Yamamoto A."/>
            <person name="Ito M."/>
            <person name="Ohkuma M."/>
            <person name="Sakamoto M."/>
            <person name="Matsutani M."/>
        </authorList>
    </citation>
    <scope>NUCLEOTIDE SEQUENCE [LARGE SCALE GENOMIC DNA]</scope>
    <source>
        <strain evidence="7 8">KimC2</strain>
    </source>
</reference>
<dbReference type="InterPro" id="IPR011527">
    <property type="entry name" value="ABC1_TM_dom"/>
</dbReference>
<dbReference type="Gene3D" id="1.20.1560.10">
    <property type="entry name" value="ABC transporter type 1, transmembrane domain"/>
    <property type="match status" value="1"/>
</dbReference>
<proteinExistence type="predicted"/>
<evidence type="ECO:0000256" key="5">
    <source>
        <dbReference type="SAM" id="Phobius"/>
    </source>
</evidence>
<evidence type="ECO:0000313" key="7">
    <source>
        <dbReference type="EMBL" id="BDR56280.1"/>
    </source>
</evidence>
<keyword evidence="4 5" id="KW-0472">Membrane</keyword>
<dbReference type="KEGG" id="xak:KIMC2_08420"/>
<gene>
    <name evidence="7" type="ORF">KIMC2_08420</name>
</gene>